<feature type="domain" description="YAG7-like dimerisation" evidence="2">
    <location>
        <begin position="218"/>
        <end position="301"/>
    </location>
</feature>
<evidence type="ECO:0000313" key="3">
    <source>
        <dbReference type="EMBL" id="ODM23639.1"/>
    </source>
</evidence>
<accession>A0A1E3BRR2</accession>
<proteinExistence type="predicted"/>
<keyword evidence="4" id="KW-1185">Reference proteome</keyword>
<dbReference type="InterPro" id="IPR058602">
    <property type="entry name" value="YAG7_dimerisation_dom"/>
</dbReference>
<evidence type="ECO:0000256" key="1">
    <source>
        <dbReference type="SAM" id="MobiDB-lite"/>
    </source>
</evidence>
<dbReference type="STRING" id="573508.A0A1E3BRR2"/>
<dbReference type="OrthoDB" id="5399559at2759"/>
<dbReference type="Proteomes" id="UP000094569">
    <property type="component" value="Unassembled WGS sequence"/>
</dbReference>
<sequence length="501" mass="53739">MVATQKLYPRATVKRIVKAHANRNASKNADILIFLDYMLFMQDSQPHHTAHRPLYTTYNSPSRNTMAAAPVTSNPQSETPSEKQKLNGTSSSEATANSLDNLDNPRFKELQRSLRNALKKLNATSKVDSIIAENPGKSLDELVADKKINNDQKTQALKKPALQANVAQIEEQIAHYKEFAAYYEERLASQKDDLEKGHKEELDSVREKTIAETSETNQKDLRRRLLTLSKFLLAAAEVRRSGDETSTDAQAFEAVLYQVYTGSEDAVTNMLKLIDGVDEKITNLEGTELDVTYGKVKQASEGPAPTSEEATTETTPASDPTLANAASTELQDTAVGATDATTTDANGTTAQIEQIAPPAQTMVSNAANEIAESSWDPSTGAPADPSANADGLIEVPRDPAETENGLQATPASVDTGLKNNPTAVRPEAENAAVPKQNGDGFEPVGGHQRQHSGRGRGRGRGRGDGFRGRGRGEFRGRGRGRGHGRGRGGSNGAPAVAAAAQ</sequence>
<reference evidence="3 4" key="1">
    <citation type="journal article" date="2016" name="BMC Genomics">
        <title>Comparative genomic and transcriptomic analyses of the Fuzhuan brick tea-fermentation fungus Aspergillus cristatus.</title>
        <authorList>
            <person name="Ge Y."/>
            <person name="Wang Y."/>
            <person name="Liu Y."/>
            <person name="Tan Y."/>
            <person name="Ren X."/>
            <person name="Zhang X."/>
            <person name="Hyde K.D."/>
            <person name="Liu Y."/>
            <person name="Liu Z."/>
        </authorList>
    </citation>
    <scope>NUCLEOTIDE SEQUENCE [LARGE SCALE GENOMIC DNA]</scope>
    <source>
        <strain evidence="3 4">GZAAS20.1005</strain>
    </source>
</reference>
<organism evidence="3 4">
    <name type="scientific">Aspergillus cristatus</name>
    <name type="common">Chinese Fuzhuan brick tea-fermentation fungus</name>
    <name type="synonym">Eurotium cristatum</name>
    <dbReference type="NCBI Taxonomy" id="573508"/>
    <lineage>
        <taxon>Eukaryota</taxon>
        <taxon>Fungi</taxon>
        <taxon>Dikarya</taxon>
        <taxon>Ascomycota</taxon>
        <taxon>Pezizomycotina</taxon>
        <taxon>Eurotiomycetes</taxon>
        <taxon>Eurotiomycetidae</taxon>
        <taxon>Eurotiales</taxon>
        <taxon>Aspergillaceae</taxon>
        <taxon>Aspergillus</taxon>
        <taxon>Aspergillus subgen. Aspergillus</taxon>
    </lineage>
</organism>
<comment type="caution">
    <text evidence="3">The sequence shown here is derived from an EMBL/GenBank/DDBJ whole genome shotgun (WGS) entry which is preliminary data.</text>
</comment>
<dbReference type="GO" id="GO:0046982">
    <property type="term" value="F:protein heterodimerization activity"/>
    <property type="evidence" value="ECO:0007669"/>
    <property type="project" value="InterPro"/>
</dbReference>
<feature type="compositionally biased region" description="Polar residues" evidence="1">
    <location>
        <begin position="56"/>
        <end position="79"/>
    </location>
</feature>
<evidence type="ECO:0000259" key="2">
    <source>
        <dbReference type="Pfam" id="PF26434"/>
    </source>
</evidence>
<feature type="region of interest" description="Disordered" evidence="1">
    <location>
        <begin position="373"/>
        <end position="501"/>
    </location>
</feature>
<evidence type="ECO:0000313" key="4">
    <source>
        <dbReference type="Proteomes" id="UP000094569"/>
    </source>
</evidence>
<feature type="compositionally biased region" description="Basic residues" evidence="1">
    <location>
        <begin position="477"/>
        <end position="486"/>
    </location>
</feature>
<gene>
    <name evidence="3" type="ORF">SI65_01228</name>
</gene>
<feature type="region of interest" description="Disordered" evidence="1">
    <location>
        <begin position="295"/>
        <end position="321"/>
    </location>
</feature>
<feature type="compositionally biased region" description="Polar residues" evidence="1">
    <location>
        <begin position="86"/>
        <end position="101"/>
    </location>
</feature>
<feature type="compositionally biased region" description="Basic residues" evidence="1">
    <location>
        <begin position="448"/>
        <end position="460"/>
    </location>
</feature>
<dbReference type="EMBL" id="JXNT01000001">
    <property type="protein sequence ID" value="ODM23639.1"/>
    <property type="molecule type" value="Genomic_DNA"/>
</dbReference>
<dbReference type="AlphaFoldDB" id="A0A1E3BRR2"/>
<feature type="compositionally biased region" description="Basic and acidic residues" evidence="1">
    <location>
        <begin position="461"/>
        <end position="476"/>
    </location>
</feature>
<name>A0A1E3BRR2_ASPCR</name>
<dbReference type="InterPro" id="IPR009072">
    <property type="entry name" value="Histone-fold"/>
</dbReference>
<protein>
    <recommendedName>
        <fullName evidence="2">YAG7-like dimerisation domain-containing protein</fullName>
    </recommendedName>
</protein>
<dbReference type="CDD" id="cd13732">
    <property type="entry name" value="HFD_CENP-W"/>
    <property type="match status" value="1"/>
</dbReference>
<feature type="compositionally biased region" description="Low complexity" evidence="1">
    <location>
        <begin position="303"/>
        <end position="318"/>
    </location>
</feature>
<feature type="compositionally biased region" description="Polar residues" evidence="1">
    <location>
        <begin position="404"/>
        <end position="422"/>
    </location>
</feature>
<feature type="region of interest" description="Disordered" evidence="1">
    <location>
        <begin position="51"/>
        <end position="105"/>
    </location>
</feature>
<dbReference type="Gene3D" id="1.10.20.10">
    <property type="entry name" value="Histone, subunit A"/>
    <property type="match status" value="1"/>
</dbReference>
<dbReference type="Pfam" id="PF26434">
    <property type="entry name" value="YAG7_C"/>
    <property type="match status" value="1"/>
</dbReference>
<dbReference type="VEuPathDB" id="FungiDB:SI65_01228"/>